<dbReference type="Gene3D" id="3.30.300.30">
    <property type="match status" value="1"/>
</dbReference>
<keyword evidence="6" id="KW-1185">Reference proteome</keyword>
<dbReference type="InterPro" id="IPR042099">
    <property type="entry name" value="ANL_N_sf"/>
</dbReference>
<dbReference type="Pfam" id="PF13193">
    <property type="entry name" value="AMP-binding_C"/>
    <property type="match status" value="1"/>
</dbReference>
<dbReference type="PROSITE" id="PS00455">
    <property type="entry name" value="AMP_BINDING"/>
    <property type="match status" value="1"/>
</dbReference>
<dbReference type="GO" id="GO:0006631">
    <property type="term" value="P:fatty acid metabolic process"/>
    <property type="evidence" value="ECO:0007669"/>
    <property type="project" value="TreeGrafter"/>
</dbReference>
<dbReference type="PANTHER" id="PTHR43201">
    <property type="entry name" value="ACYL-COA SYNTHETASE"/>
    <property type="match status" value="1"/>
</dbReference>
<evidence type="ECO:0000256" key="2">
    <source>
        <dbReference type="ARBA" id="ARBA00022598"/>
    </source>
</evidence>
<dbReference type="GO" id="GO:0031956">
    <property type="term" value="F:medium-chain fatty acid-CoA ligase activity"/>
    <property type="evidence" value="ECO:0007669"/>
    <property type="project" value="TreeGrafter"/>
</dbReference>
<dbReference type="AlphaFoldDB" id="A0A9X7VZI2"/>
<dbReference type="SUPFAM" id="SSF56801">
    <property type="entry name" value="Acetyl-CoA synthetase-like"/>
    <property type="match status" value="1"/>
</dbReference>
<dbReference type="Gene3D" id="3.40.50.12780">
    <property type="entry name" value="N-terminal domain of ligase-like"/>
    <property type="match status" value="1"/>
</dbReference>
<name>A0A9X7VZI2_9BACL</name>
<organism evidence="5 6">
    <name type="scientific">Alicyclobacillus mengziensis</name>
    <dbReference type="NCBI Taxonomy" id="2931921"/>
    <lineage>
        <taxon>Bacteria</taxon>
        <taxon>Bacillati</taxon>
        <taxon>Bacillota</taxon>
        <taxon>Bacilli</taxon>
        <taxon>Bacillales</taxon>
        <taxon>Alicyclobacillaceae</taxon>
        <taxon>Alicyclobacillus</taxon>
    </lineage>
</organism>
<evidence type="ECO:0000313" key="5">
    <source>
        <dbReference type="EMBL" id="QSO46583.1"/>
    </source>
</evidence>
<reference evidence="5 6" key="1">
    <citation type="submission" date="2021-02" db="EMBL/GenBank/DDBJ databases">
        <title>Alicyclobacillus curvatus sp. nov. and Alicyclobacillus mengziensis sp. nov., two acidophilic bacteria isolated from acid mine drainage.</title>
        <authorList>
            <person name="Huang Y."/>
        </authorList>
    </citation>
    <scope>NUCLEOTIDE SEQUENCE [LARGE SCALE GENOMIC DNA]</scope>
    <source>
        <strain evidence="5 6">S30H14</strain>
    </source>
</reference>
<protein>
    <submittedName>
        <fullName evidence="5">AMP-binding protein</fullName>
    </submittedName>
</protein>
<dbReference type="InterPro" id="IPR025110">
    <property type="entry name" value="AMP-bd_C"/>
</dbReference>
<sequence length="546" mass="59764">MSQTSKVLRESHNQTQPTPFLDRFDEIVARTPDKLAIVDLVAGSVHQLTYRELSALADRIATHLIQVGIAQGEAVAYQLPSGWAFIALTLGIWRAGAVACPLLPSLREREVRFILESSGSQLFVIPDEFRNYRYLDMAESVVDSLSQHITIFVLEEVSDNPQTTTLGGLLADKPDYEALALRRPGQEATAQLLYTSGTTGEPKGVLHTFGTLSYALASHTRTLELTAEDTVWVPSPLAHQTGFLYGMMVSQYLGATGVYHAIWSVDTAKKAIEEYGARFVQAAMPFLADITRSENPPLGLRIFVATGAAIPRQLAGDARQSLKCAVVGAWGSTECCLVTVGRPDDAPEKLWGTDGRVIDGMAIRVVNDDGNVLPPGVEGNFQVKTPAMFSTYLHHHEWVQEALAEDGFFDTGDLAVIDADGYLHITGRKKDVINRGGEKVPATEIEDVLYRHPAVLDIAIAAMPDERLGERACAFVVVKEAAHKPNLADLCTFLEAEGVAKIYWPERVEYLNELPRTASGKIQKFVLRKQIEEKLRSGAQQAQGAL</sequence>
<dbReference type="InterPro" id="IPR000873">
    <property type="entry name" value="AMP-dep_synth/lig_dom"/>
</dbReference>
<gene>
    <name evidence="5" type="ORF">JZ786_19300</name>
</gene>
<dbReference type="InterPro" id="IPR045851">
    <property type="entry name" value="AMP-bd_C_sf"/>
</dbReference>
<accession>A0A9X7VZI2</accession>
<comment type="similarity">
    <text evidence="1">Belongs to the ATP-dependent AMP-binding enzyme family.</text>
</comment>
<dbReference type="PANTHER" id="PTHR43201:SF5">
    <property type="entry name" value="MEDIUM-CHAIN ACYL-COA LIGASE ACSF2, MITOCHONDRIAL"/>
    <property type="match status" value="1"/>
</dbReference>
<evidence type="ECO:0000259" key="4">
    <source>
        <dbReference type="Pfam" id="PF13193"/>
    </source>
</evidence>
<evidence type="ECO:0000259" key="3">
    <source>
        <dbReference type="Pfam" id="PF00501"/>
    </source>
</evidence>
<feature type="domain" description="AMP-dependent synthetase/ligase" evidence="3">
    <location>
        <begin position="24"/>
        <end position="393"/>
    </location>
</feature>
<keyword evidence="2" id="KW-0436">Ligase</keyword>
<dbReference type="RefSeq" id="WP_206655949.1">
    <property type="nucleotide sequence ID" value="NZ_CP071182.1"/>
</dbReference>
<evidence type="ECO:0000313" key="6">
    <source>
        <dbReference type="Proteomes" id="UP000663505"/>
    </source>
</evidence>
<evidence type="ECO:0000256" key="1">
    <source>
        <dbReference type="ARBA" id="ARBA00006432"/>
    </source>
</evidence>
<dbReference type="Proteomes" id="UP000663505">
    <property type="component" value="Chromosome"/>
</dbReference>
<dbReference type="Pfam" id="PF00501">
    <property type="entry name" value="AMP-binding"/>
    <property type="match status" value="1"/>
</dbReference>
<feature type="domain" description="AMP-binding enzyme C-terminal" evidence="4">
    <location>
        <begin position="444"/>
        <end position="521"/>
    </location>
</feature>
<proteinExistence type="inferred from homology"/>
<dbReference type="KEGG" id="afx:JZ786_19300"/>
<dbReference type="EMBL" id="CP071182">
    <property type="protein sequence ID" value="QSO46583.1"/>
    <property type="molecule type" value="Genomic_DNA"/>
</dbReference>
<dbReference type="FunFam" id="3.30.300.30:FF:000008">
    <property type="entry name" value="2,3-dihydroxybenzoate-AMP ligase"/>
    <property type="match status" value="1"/>
</dbReference>
<dbReference type="InterPro" id="IPR020845">
    <property type="entry name" value="AMP-binding_CS"/>
</dbReference>